<dbReference type="PANTHER" id="PTHR17985:SF8">
    <property type="entry name" value="TRANSPORT AND GOLGI ORGANIZATION PROTEIN 2 HOMOLOG"/>
    <property type="match status" value="1"/>
</dbReference>
<dbReference type="EMBL" id="JAJEWP010000001">
    <property type="protein sequence ID" value="MCC2615770.1"/>
    <property type="molecule type" value="Genomic_DNA"/>
</dbReference>
<dbReference type="PANTHER" id="PTHR17985">
    <property type="entry name" value="SER/THR-RICH PROTEIN T10 IN DGCR REGION"/>
    <property type="match status" value="1"/>
</dbReference>
<evidence type="ECO:0000313" key="1">
    <source>
        <dbReference type="EMBL" id="MCC2615770.1"/>
    </source>
</evidence>
<protein>
    <submittedName>
        <fullName evidence="1">NRDE family protein</fullName>
    </submittedName>
</protein>
<evidence type="ECO:0000313" key="2">
    <source>
        <dbReference type="Proteomes" id="UP001520878"/>
    </source>
</evidence>
<dbReference type="Proteomes" id="UP001520878">
    <property type="component" value="Unassembled WGS sequence"/>
</dbReference>
<dbReference type="Pfam" id="PF05742">
    <property type="entry name" value="TANGO2"/>
    <property type="match status" value="1"/>
</dbReference>
<dbReference type="RefSeq" id="WP_229157995.1">
    <property type="nucleotide sequence ID" value="NZ_JAJEWP010000001.1"/>
</dbReference>
<keyword evidence="2" id="KW-1185">Reference proteome</keyword>
<name>A0ABS8G5D6_9ALTE</name>
<comment type="caution">
    <text evidence="1">The sequence shown here is derived from an EMBL/GenBank/DDBJ whole genome shotgun (WGS) entry which is preliminary data.</text>
</comment>
<proteinExistence type="predicted"/>
<accession>A0ABS8G5D6</accession>
<gene>
    <name evidence="1" type="ORF">LJ739_05920</name>
</gene>
<dbReference type="InterPro" id="IPR008551">
    <property type="entry name" value="TANGO2"/>
</dbReference>
<sequence>MCILFIAVKQHPDLPLIIAANRDEFYQRPTTPSGFWNEYPSILAGKDRQAGGTWMGVTRGGKIAALTNVREPQRVLDNAPSRGELTVNYLTEDVSTSDYLQCCQSSRQHYNGYNLLFGEWHNLHVYNNRSDTLTVLKPGFYALSNASIDMHWPKQRRGVKGLQAACQLPADHIVDALLTVLQDDHQAPEEALPDTGIPKDWERLLSSIFITTPDYGTRCSTILTVDDQQHISWYEQTYQNGHPSSPPRTFQFAIG</sequence>
<reference evidence="1 2" key="1">
    <citation type="submission" date="2021-10" db="EMBL/GenBank/DDBJ databases">
        <title>Draft genome of Aestuariibacter halophilus JC2043.</title>
        <authorList>
            <person name="Emsley S.A."/>
            <person name="Pfannmuller K.M."/>
            <person name="Ushijima B."/>
            <person name="Saw J.H."/>
            <person name="Videau P."/>
        </authorList>
    </citation>
    <scope>NUCLEOTIDE SEQUENCE [LARGE SCALE GENOMIC DNA]</scope>
    <source>
        <strain evidence="1 2">JC2043</strain>
    </source>
</reference>
<organism evidence="1 2">
    <name type="scientific">Fluctibacter halophilus</name>
    <dbReference type="NCBI Taxonomy" id="226011"/>
    <lineage>
        <taxon>Bacteria</taxon>
        <taxon>Pseudomonadati</taxon>
        <taxon>Pseudomonadota</taxon>
        <taxon>Gammaproteobacteria</taxon>
        <taxon>Alteromonadales</taxon>
        <taxon>Alteromonadaceae</taxon>
        <taxon>Fluctibacter</taxon>
    </lineage>
</organism>